<proteinExistence type="predicted"/>
<organism evidence="4 5">
    <name type="scientific">Nocardioides perillae</name>
    <dbReference type="NCBI Taxonomy" id="1119534"/>
    <lineage>
        <taxon>Bacteria</taxon>
        <taxon>Bacillati</taxon>
        <taxon>Actinomycetota</taxon>
        <taxon>Actinomycetes</taxon>
        <taxon>Propionibacteriales</taxon>
        <taxon>Nocardioidaceae</taxon>
        <taxon>Nocardioides</taxon>
    </lineage>
</organism>
<dbReference type="InterPro" id="IPR012347">
    <property type="entry name" value="Ferritin-like"/>
</dbReference>
<dbReference type="Pfam" id="PF03713">
    <property type="entry name" value="DUF305"/>
    <property type="match status" value="1"/>
</dbReference>
<evidence type="ECO:0000256" key="1">
    <source>
        <dbReference type="SAM" id="MobiDB-lite"/>
    </source>
</evidence>
<accession>A0A7Y9UJV4</accession>
<evidence type="ECO:0000256" key="2">
    <source>
        <dbReference type="SAM" id="Phobius"/>
    </source>
</evidence>
<dbReference type="InterPro" id="IPR005183">
    <property type="entry name" value="DUF305_CopM-like"/>
</dbReference>
<feature type="region of interest" description="Disordered" evidence="1">
    <location>
        <begin position="165"/>
        <end position="194"/>
    </location>
</feature>
<sequence length="220" mass="24419">MGEEQQQERHERRMYARFAAMIATSGAVMFVLMYSSVYDLGHVHYSQERLYMALTSTGAMALVMLAFMASMMYRSKVWNAVVVAVALAVGLGAFAASRTQLAIGDERYMQAMVPHHSIAILTSERADIDDVRVRELADQIIVAQRREIEEMEWLLEDIEQHGLATTQEEAAERPVPDFEATAAPAPEPARGSAQQRGWFVAAVGPVLDAGRSLRARMDQG</sequence>
<evidence type="ECO:0000259" key="3">
    <source>
        <dbReference type="Pfam" id="PF03713"/>
    </source>
</evidence>
<feature type="transmembrane region" description="Helical" evidence="2">
    <location>
        <begin position="50"/>
        <end position="70"/>
    </location>
</feature>
<dbReference type="AlphaFoldDB" id="A0A7Y9UJV4"/>
<dbReference type="RefSeq" id="WP_343049100.1">
    <property type="nucleotide sequence ID" value="NZ_JACCAC010000001.1"/>
</dbReference>
<gene>
    <name evidence="4" type="ORF">BJ989_000947</name>
</gene>
<keyword evidence="2" id="KW-1133">Transmembrane helix</keyword>
<comment type="caution">
    <text evidence="4">The sequence shown here is derived from an EMBL/GenBank/DDBJ whole genome shotgun (WGS) entry which is preliminary data.</text>
</comment>
<keyword evidence="2" id="KW-0472">Membrane</keyword>
<dbReference type="EMBL" id="JACCAC010000001">
    <property type="protein sequence ID" value="NYG54643.1"/>
    <property type="molecule type" value="Genomic_DNA"/>
</dbReference>
<feature type="transmembrane region" description="Helical" evidence="2">
    <location>
        <begin position="15"/>
        <end position="38"/>
    </location>
</feature>
<evidence type="ECO:0000313" key="5">
    <source>
        <dbReference type="Proteomes" id="UP000544110"/>
    </source>
</evidence>
<feature type="transmembrane region" description="Helical" evidence="2">
    <location>
        <begin position="77"/>
        <end position="96"/>
    </location>
</feature>
<keyword evidence="2" id="KW-0812">Transmembrane</keyword>
<dbReference type="Gene3D" id="1.20.1260.10">
    <property type="match status" value="1"/>
</dbReference>
<evidence type="ECO:0000313" key="4">
    <source>
        <dbReference type="EMBL" id="NYG54643.1"/>
    </source>
</evidence>
<keyword evidence="5" id="KW-1185">Reference proteome</keyword>
<name>A0A7Y9UJV4_9ACTN</name>
<reference evidence="4 5" key="1">
    <citation type="submission" date="2020-07" db="EMBL/GenBank/DDBJ databases">
        <title>Sequencing the genomes of 1000 actinobacteria strains.</title>
        <authorList>
            <person name="Klenk H.-P."/>
        </authorList>
    </citation>
    <scope>NUCLEOTIDE SEQUENCE [LARGE SCALE GENOMIC DNA]</scope>
    <source>
        <strain evidence="4 5">DSM 24552</strain>
    </source>
</reference>
<protein>
    <submittedName>
        <fullName evidence="4">Uncharacterized protein (DUF305 family)</fullName>
    </submittedName>
</protein>
<dbReference type="Proteomes" id="UP000544110">
    <property type="component" value="Unassembled WGS sequence"/>
</dbReference>
<feature type="domain" description="DUF305" evidence="3">
    <location>
        <begin position="105"/>
        <end position="169"/>
    </location>
</feature>